<feature type="compositionally biased region" description="Low complexity" evidence="1">
    <location>
        <begin position="87"/>
        <end position="113"/>
    </location>
</feature>
<accession>A0ABN0VH90</accession>
<sequence length="646" mass="64697">MSTPSSPGTPEEQQRRQQQAAAAQQDPYSTQTWHADTWETGYQPVQPPLGSVPGQAAPQGQSAWQPQAGADGGGTPWPDASAGGGAAWQPQPQAQPHQAPAAPEAWFRDAQPQAQPPAAQPTGGGVAWPDASSGGGTAYPVAGQAQAQPQPAVPDSWFRDPEPQAASAAETAYLPPVRQPEPPQPTGGGLPWPDPSSAAETAYLPPVRESADASAYPSPYPGQAQPAVPDSWFRDPDPQAASAAETAYLPPVRDLQPPVDAAAAETAYLPPVRDPHPSADAAAETAYLPPVRDPHPSADAAAETAYLPPVRDAQPPVDVAAAETAYLPPVRDPQAPVDVAAAETAYLPPVTGAQPPAGVAAAETAYLPPVREDGPAGGGAGAEWSPPTLGGNTLRAVDPAQARAEGRSPIIDPGPQSAILTAALGLLLAGAAAVGQYALLLPLIALQGLTAAGWFRLNGMWPARQGIALAFAGALVADGAVLAVDGTYGPGAIIGTLGVWVLLTLVLQLRSHADPDERMYGLMASVASAALAIACTGFLAAGWAAVSAGAAAVAVAVFARALPLPTVPSVGVSLAAAAGAGIAVGGLVDLGAGGALVGLVAGACALAGLRVAAYDYPSKFVHMTAGVALPLAVAAPAVYLIGRVVG</sequence>
<dbReference type="EMBL" id="BAAABV010000023">
    <property type="protein sequence ID" value="GAA0301693.1"/>
    <property type="molecule type" value="Genomic_DNA"/>
</dbReference>
<keyword evidence="2" id="KW-0472">Membrane</keyword>
<feature type="region of interest" description="Disordered" evidence="1">
    <location>
        <begin position="372"/>
        <end position="394"/>
    </location>
</feature>
<dbReference type="Proteomes" id="UP001501867">
    <property type="component" value="Unassembled WGS sequence"/>
</dbReference>
<feature type="transmembrane region" description="Helical" evidence="2">
    <location>
        <begin position="418"/>
        <end position="446"/>
    </location>
</feature>
<keyword evidence="4" id="KW-1185">Reference proteome</keyword>
<keyword evidence="2" id="KW-0812">Transmembrane</keyword>
<feature type="transmembrane region" description="Helical" evidence="2">
    <location>
        <begin position="569"/>
        <end position="588"/>
    </location>
</feature>
<organism evidence="3 4">
    <name type="scientific">Streptomyces polychromogenes</name>
    <dbReference type="NCBI Taxonomy" id="67342"/>
    <lineage>
        <taxon>Bacteria</taxon>
        <taxon>Bacillati</taxon>
        <taxon>Actinomycetota</taxon>
        <taxon>Actinomycetes</taxon>
        <taxon>Kitasatosporales</taxon>
        <taxon>Streptomycetaceae</taxon>
        <taxon>Streptomyces</taxon>
    </lineage>
</organism>
<keyword evidence="2" id="KW-1133">Transmembrane helix</keyword>
<comment type="caution">
    <text evidence="3">The sequence shown here is derived from an EMBL/GenBank/DDBJ whole genome shotgun (WGS) entry which is preliminary data.</text>
</comment>
<feature type="transmembrane region" description="Helical" evidence="2">
    <location>
        <begin position="620"/>
        <end position="641"/>
    </location>
</feature>
<feature type="transmembrane region" description="Helical" evidence="2">
    <location>
        <begin position="594"/>
        <end position="613"/>
    </location>
</feature>
<feature type="region of interest" description="Disordered" evidence="1">
    <location>
        <begin position="1"/>
        <end position="262"/>
    </location>
</feature>
<protein>
    <recommendedName>
        <fullName evidence="5">Membrane protein YfcA</fullName>
    </recommendedName>
</protein>
<gene>
    <name evidence="3" type="ORF">GCM10010302_45190</name>
</gene>
<evidence type="ECO:0008006" key="5">
    <source>
        <dbReference type="Google" id="ProtNLM"/>
    </source>
</evidence>
<evidence type="ECO:0000256" key="1">
    <source>
        <dbReference type="SAM" id="MobiDB-lite"/>
    </source>
</evidence>
<proteinExistence type="predicted"/>
<feature type="transmembrane region" description="Helical" evidence="2">
    <location>
        <begin position="467"/>
        <end position="484"/>
    </location>
</feature>
<reference evidence="3 4" key="1">
    <citation type="journal article" date="2019" name="Int. J. Syst. Evol. Microbiol.">
        <title>The Global Catalogue of Microorganisms (GCM) 10K type strain sequencing project: providing services to taxonomists for standard genome sequencing and annotation.</title>
        <authorList>
            <consortium name="The Broad Institute Genomics Platform"/>
            <consortium name="The Broad Institute Genome Sequencing Center for Infectious Disease"/>
            <person name="Wu L."/>
            <person name="Ma J."/>
        </authorList>
    </citation>
    <scope>NUCLEOTIDE SEQUENCE [LARGE SCALE GENOMIC DNA]</scope>
    <source>
        <strain evidence="3 4">JCM 4505</strain>
    </source>
</reference>
<feature type="transmembrane region" description="Helical" evidence="2">
    <location>
        <begin position="519"/>
        <end position="539"/>
    </location>
</feature>
<feature type="compositionally biased region" description="Low complexity" evidence="1">
    <location>
        <begin position="140"/>
        <end position="154"/>
    </location>
</feature>
<feature type="compositionally biased region" description="Low complexity" evidence="1">
    <location>
        <begin position="16"/>
        <end position="25"/>
    </location>
</feature>
<evidence type="ECO:0000313" key="4">
    <source>
        <dbReference type="Proteomes" id="UP001501867"/>
    </source>
</evidence>
<name>A0ABN0VH90_9ACTN</name>
<evidence type="ECO:0000256" key="2">
    <source>
        <dbReference type="SAM" id="Phobius"/>
    </source>
</evidence>
<evidence type="ECO:0000313" key="3">
    <source>
        <dbReference type="EMBL" id="GAA0301693.1"/>
    </source>
</evidence>
<feature type="transmembrane region" description="Helical" evidence="2">
    <location>
        <begin position="490"/>
        <end position="507"/>
    </location>
</feature>